<dbReference type="RefSeq" id="WP_068550190.1">
    <property type="nucleotide sequence ID" value="NZ_AP013035.1"/>
</dbReference>
<dbReference type="GO" id="GO:0022625">
    <property type="term" value="C:cytosolic large ribosomal subunit"/>
    <property type="evidence" value="ECO:0007669"/>
    <property type="project" value="TreeGrafter"/>
</dbReference>
<dbReference type="InterPro" id="IPR005996">
    <property type="entry name" value="Ribosomal_uL30_bac-type"/>
</dbReference>
<dbReference type="AlphaFoldDB" id="A0A0S3QV68"/>
<evidence type="ECO:0000313" key="9">
    <source>
        <dbReference type="Proteomes" id="UP000063234"/>
    </source>
</evidence>
<comment type="subunit">
    <text evidence="2">Part of the 50S ribosomal subunit.</text>
</comment>
<evidence type="ECO:0000256" key="6">
    <source>
        <dbReference type="RuleBase" id="RU003734"/>
    </source>
</evidence>
<dbReference type="PIRSF" id="PIRSF002211">
    <property type="entry name" value="Ribosomal_L30_bac-type"/>
    <property type="match status" value="1"/>
</dbReference>
<comment type="similarity">
    <text evidence="1 6">Belongs to the universal ribosomal protein uL30 family.</text>
</comment>
<evidence type="ECO:0000313" key="8">
    <source>
        <dbReference type="EMBL" id="BAT72204.1"/>
    </source>
</evidence>
<keyword evidence="9" id="KW-1185">Reference proteome</keyword>
<accession>A0A0S3QV68</accession>
<keyword evidence="3 6" id="KW-0689">Ribosomal protein</keyword>
<dbReference type="STRING" id="1298851.TST_1417"/>
<dbReference type="PROSITE" id="PS00634">
    <property type="entry name" value="RIBOSOMAL_L30"/>
    <property type="match status" value="1"/>
</dbReference>
<gene>
    <name evidence="8" type="primary">rpmD</name>
    <name evidence="8" type="ORF">TST_1417</name>
</gene>
<dbReference type="InterPro" id="IPR016082">
    <property type="entry name" value="Ribosomal_uL30_ferredoxin-like"/>
</dbReference>
<dbReference type="SUPFAM" id="SSF55129">
    <property type="entry name" value="Ribosomal protein L30p/L7e"/>
    <property type="match status" value="1"/>
</dbReference>
<evidence type="ECO:0000256" key="5">
    <source>
        <dbReference type="ARBA" id="ARBA00035492"/>
    </source>
</evidence>
<evidence type="ECO:0000256" key="1">
    <source>
        <dbReference type="ARBA" id="ARBA00007594"/>
    </source>
</evidence>
<feature type="domain" description="Large ribosomal subunit protein uL30-like ferredoxin-like fold" evidence="7">
    <location>
        <begin position="6"/>
        <end position="55"/>
    </location>
</feature>
<dbReference type="InterPro" id="IPR018038">
    <property type="entry name" value="Ribosomal_uL30_CS"/>
</dbReference>
<dbReference type="HAMAP" id="MF_01371_B">
    <property type="entry name" value="Ribosomal_uL30_B"/>
    <property type="match status" value="1"/>
</dbReference>
<dbReference type="Gene3D" id="3.30.1390.20">
    <property type="entry name" value="Ribosomal protein L30, ferredoxin-like fold domain"/>
    <property type="match status" value="1"/>
</dbReference>
<dbReference type="PATRIC" id="fig|1298851.3.peg.1491"/>
<evidence type="ECO:0000259" key="7">
    <source>
        <dbReference type="Pfam" id="PF00327"/>
    </source>
</evidence>
<proteinExistence type="inferred from homology"/>
<name>A0A0S3QV68_THET7</name>
<dbReference type="Proteomes" id="UP000063234">
    <property type="component" value="Chromosome"/>
</dbReference>
<dbReference type="GO" id="GO:0006412">
    <property type="term" value="P:translation"/>
    <property type="evidence" value="ECO:0007669"/>
    <property type="project" value="InterPro"/>
</dbReference>
<protein>
    <recommendedName>
        <fullName evidence="5">50S ribosomal protein L30</fullName>
    </recommendedName>
</protein>
<evidence type="ECO:0000256" key="2">
    <source>
        <dbReference type="ARBA" id="ARBA00011838"/>
    </source>
</evidence>
<dbReference type="InterPro" id="IPR036919">
    <property type="entry name" value="Ribo_uL30_ferredoxin-like_sf"/>
</dbReference>
<reference evidence="9" key="1">
    <citation type="journal article" date="2018" name="Science">
        <title>A primordial and reversible TCA cycle in a facultatively chemolithoautotrophic thermophile.</title>
        <authorList>
            <person name="Nunoura T."/>
            <person name="Chikaraishi Y."/>
            <person name="Izaki R."/>
            <person name="Suwa T."/>
            <person name="Sato T."/>
            <person name="Harada T."/>
            <person name="Mori K."/>
            <person name="Kato Y."/>
            <person name="Miyazaki M."/>
            <person name="Shimamura S."/>
            <person name="Yanagawa K."/>
            <person name="Shuto A."/>
            <person name="Ohkouchi N."/>
            <person name="Fujita N."/>
            <person name="Takaki Y."/>
            <person name="Atomi H."/>
            <person name="Takai K."/>
        </authorList>
    </citation>
    <scope>NUCLEOTIDE SEQUENCE [LARGE SCALE GENOMIC DNA]</scope>
    <source>
        <strain evidence="9">DSM 17441 / JCM 13301 / NBRC 103674 / ABI70S6</strain>
    </source>
</reference>
<dbReference type="OrthoDB" id="9812790at2"/>
<dbReference type="EMBL" id="AP013035">
    <property type="protein sequence ID" value="BAT72204.1"/>
    <property type="molecule type" value="Genomic_DNA"/>
</dbReference>
<sequence length="65" mass="7280">MEKMIEIKLVRGLAARSKREKATVRSLGLRKPGQIVVRKADPCTLGMVRKVAHLVEVREVEGVEI</sequence>
<organism evidence="8 9">
    <name type="scientific">Thermosulfidibacter takaii (strain DSM 17441 / JCM 13301 / NBRC 103674 / ABI70S6)</name>
    <dbReference type="NCBI Taxonomy" id="1298851"/>
    <lineage>
        <taxon>Bacteria</taxon>
        <taxon>Pseudomonadati</taxon>
        <taxon>Thermosulfidibacterota</taxon>
        <taxon>Thermosulfidibacteria</taxon>
        <taxon>Thermosulfidibacterales</taxon>
        <taxon>Thermosulfidibacteraceae</taxon>
    </lineage>
</organism>
<dbReference type="NCBIfam" id="TIGR01308">
    <property type="entry name" value="rpmD_bact"/>
    <property type="match status" value="1"/>
</dbReference>
<dbReference type="Pfam" id="PF00327">
    <property type="entry name" value="Ribosomal_L30"/>
    <property type="match status" value="1"/>
</dbReference>
<dbReference type="CDD" id="cd01658">
    <property type="entry name" value="Ribosomal_L30"/>
    <property type="match status" value="1"/>
</dbReference>
<evidence type="ECO:0000256" key="3">
    <source>
        <dbReference type="ARBA" id="ARBA00022980"/>
    </source>
</evidence>
<dbReference type="GO" id="GO:0003735">
    <property type="term" value="F:structural constituent of ribosome"/>
    <property type="evidence" value="ECO:0007669"/>
    <property type="project" value="InterPro"/>
</dbReference>
<dbReference type="KEGG" id="ttk:TST_1417"/>
<dbReference type="PANTHER" id="PTHR15892:SF2">
    <property type="entry name" value="LARGE RIBOSOMAL SUBUNIT PROTEIN UL30M"/>
    <property type="match status" value="1"/>
</dbReference>
<keyword evidence="4 6" id="KW-0687">Ribonucleoprotein</keyword>
<dbReference type="PANTHER" id="PTHR15892">
    <property type="entry name" value="MITOCHONDRIAL RIBOSOMAL PROTEIN L30"/>
    <property type="match status" value="1"/>
</dbReference>
<evidence type="ECO:0000256" key="4">
    <source>
        <dbReference type="ARBA" id="ARBA00023274"/>
    </source>
</evidence>